<keyword evidence="2" id="KW-1003">Cell membrane</keyword>
<dbReference type="InterPro" id="IPR019860">
    <property type="entry name" value="Motility-assoc_ABC_perm_GldF"/>
</dbReference>
<dbReference type="EMBL" id="JADKFW010000021">
    <property type="protein sequence ID" value="MBK9719582.1"/>
    <property type="molecule type" value="Genomic_DNA"/>
</dbReference>
<feature type="transmembrane region" description="Helical" evidence="6">
    <location>
        <begin position="99"/>
        <end position="121"/>
    </location>
</feature>
<gene>
    <name evidence="7" type="primary">gldF</name>
    <name evidence="7" type="ORF">IPO85_19105</name>
</gene>
<accession>A0A9D7SBH4</accession>
<comment type="caution">
    <text evidence="7">The sequence shown here is derived from an EMBL/GenBank/DDBJ whole genome shotgun (WGS) entry which is preliminary data.</text>
</comment>
<feature type="transmembrane region" description="Helical" evidence="6">
    <location>
        <begin position="42"/>
        <end position="64"/>
    </location>
</feature>
<reference evidence="7 8" key="1">
    <citation type="submission" date="2020-10" db="EMBL/GenBank/DDBJ databases">
        <title>Connecting structure to function with the recovery of over 1000 high-quality activated sludge metagenome-assembled genomes encoding full-length rRNA genes using long-read sequencing.</title>
        <authorList>
            <person name="Singleton C.M."/>
            <person name="Petriglieri F."/>
            <person name="Kristensen J.M."/>
            <person name="Kirkegaard R.H."/>
            <person name="Michaelsen T.Y."/>
            <person name="Andersen M.H."/>
            <person name="Karst S.M."/>
            <person name="Dueholm M.S."/>
            <person name="Nielsen P.H."/>
            <person name="Albertsen M."/>
        </authorList>
    </citation>
    <scope>NUCLEOTIDE SEQUENCE [LARGE SCALE GENOMIC DNA]</scope>
    <source>
        <strain evidence="7">Ribe_18-Q3-R11-54_BAT3C.373</strain>
    </source>
</reference>
<dbReference type="PANTHER" id="PTHR30294:SF29">
    <property type="entry name" value="MULTIDRUG ABC TRANSPORTER PERMEASE YBHS-RELATED"/>
    <property type="match status" value="1"/>
</dbReference>
<keyword evidence="3 6" id="KW-0812">Transmembrane</keyword>
<evidence type="ECO:0000256" key="1">
    <source>
        <dbReference type="ARBA" id="ARBA00004651"/>
    </source>
</evidence>
<dbReference type="NCBIfam" id="TIGR03518">
    <property type="entry name" value="ABC_perm_GldF"/>
    <property type="match status" value="1"/>
</dbReference>
<dbReference type="Pfam" id="PF12679">
    <property type="entry name" value="ABC2_membrane_2"/>
    <property type="match status" value="1"/>
</dbReference>
<protein>
    <submittedName>
        <fullName evidence="7">Gliding motility-associated ABC transporter permease subunit GldF</fullName>
    </submittedName>
</protein>
<dbReference type="GO" id="GO:0140359">
    <property type="term" value="F:ABC-type transporter activity"/>
    <property type="evidence" value="ECO:0007669"/>
    <property type="project" value="InterPro"/>
</dbReference>
<dbReference type="GO" id="GO:0005886">
    <property type="term" value="C:plasma membrane"/>
    <property type="evidence" value="ECO:0007669"/>
    <property type="project" value="UniProtKB-SubCell"/>
</dbReference>
<proteinExistence type="predicted"/>
<dbReference type="PANTHER" id="PTHR30294">
    <property type="entry name" value="MEMBRANE COMPONENT OF ABC TRANSPORTER YHHJ-RELATED"/>
    <property type="match status" value="1"/>
</dbReference>
<dbReference type="AlphaFoldDB" id="A0A9D7SBH4"/>
<comment type="subcellular location">
    <subcellularLocation>
        <location evidence="1">Cell membrane</location>
        <topology evidence="1">Multi-pass membrane protein</topology>
    </subcellularLocation>
</comment>
<name>A0A9D7SBH4_9BACT</name>
<evidence type="ECO:0000313" key="7">
    <source>
        <dbReference type="EMBL" id="MBK9719582.1"/>
    </source>
</evidence>
<keyword evidence="5 6" id="KW-0472">Membrane</keyword>
<evidence type="ECO:0000256" key="3">
    <source>
        <dbReference type="ARBA" id="ARBA00022692"/>
    </source>
</evidence>
<feature type="transmembrane region" description="Helical" evidence="6">
    <location>
        <begin position="164"/>
        <end position="184"/>
    </location>
</feature>
<keyword evidence="4 6" id="KW-1133">Transmembrane helix</keyword>
<feature type="transmembrane region" description="Helical" evidence="6">
    <location>
        <begin position="220"/>
        <end position="238"/>
    </location>
</feature>
<feature type="transmembrane region" description="Helical" evidence="6">
    <location>
        <begin position="12"/>
        <end position="36"/>
    </location>
</feature>
<feature type="transmembrane region" description="Helical" evidence="6">
    <location>
        <begin position="133"/>
        <end position="152"/>
    </location>
</feature>
<dbReference type="Proteomes" id="UP000808349">
    <property type="component" value="Unassembled WGS sequence"/>
</dbReference>
<evidence type="ECO:0000313" key="8">
    <source>
        <dbReference type="Proteomes" id="UP000808349"/>
    </source>
</evidence>
<evidence type="ECO:0000256" key="6">
    <source>
        <dbReference type="SAM" id="Phobius"/>
    </source>
</evidence>
<evidence type="ECO:0000256" key="4">
    <source>
        <dbReference type="ARBA" id="ARBA00022989"/>
    </source>
</evidence>
<evidence type="ECO:0000256" key="2">
    <source>
        <dbReference type="ARBA" id="ARBA00022475"/>
    </source>
</evidence>
<evidence type="ECO:0000256" key="5">
    <source>
        <dbReference type="ARBA" id="ARBA00023136"/>
    </source>
</evidence>
<sequence>MWTIYKKEISGYFSSLIGYIVIAIFILLMGLMMWVFPDYSILYFNYASLDQLFIVAPIIFLFLIPAITMRSFAEEIQTGTLEILLTKPITEIDLVLGKYLAHLSLAIIALLPTLIYFYSVYQLGAPPGNIDTGAVVGSYIGLVFLAATFVAIGIYSSTLSRNQVVSFLISISLCFFFYYGFYFFSKLPIFFGITDDLIQLFGIDDHYTSINRGKIDSRDLIYFFSIIGFFIWLTIHGIKERNF</sequence>
<dbReference type="InterPro" id="IPR051449">
    <property type="entry name" value="ABC-2_transporter_component"/>
</dbReference>
<organism evidence="7 8">
    <name type="scientific">Candidatus Defluviibacterium haderslevense</name>
    <dbReference type="NCBI Taxonomy" id="2981993"/>
    <lineage>
        <taxon>Bacteria</taxon>
        <taxon>Pseudomonadati</taxon>
        <taxon>Bacteroidota</taxon>
        <taxon>Saprospiria</taxon>
        <taxon>Saprospirales</taxon>
        <taxon>Saprospiraceae</taxon>
        <taxon>Candidatus Defluviibacterium</taxon>
    </lineage>
</organism>